<feature type="region of interest" description="Disordered" evidence="1">
    <location>
        <begin position="39"/>
        <end position="111"/>
    </location>
</feature>
<keyword evidence="3" id="KW-1185">Reference proteome</keyword>
<feature type="compositionally biased region" description="Low complexity" evidence="1">
    <location>
        <begin position="55"/>
        <end position="74"/>
    </location>
</feature>
<proteinExistence type="predicted"/>
<feature type="compositionally biased region" description="Gly residues" evidence="1">
    <location>
        <begin position="45"/>
        <end position="54"/>
    </location>
</feature>
<name>A0A4D6H8W4_9EURY</name>
<dbReference type="OrthoDB" id="318911at2157"/>
<gene>
    <name evidence="2" type="ORF">DV733_04335</name>
</gene>
<protein>
    <submittedName>
        <fullName evidence="2">Uncharacterized protein</fullName>
    </submittedName>
</protein>
<feature type="region of interest" description="Disordered" evidence="1">
    <location>
        <begin position="1"/>
        <end position="26"/>
    </location>
</feature>
<organism evidence="2 3">
    <name type="scientific">Halapricum salinum</name>
    <dbReference type="NCBI Taxonomy" id="1457250"/>
    <lineage>
        <taxon>Archaea</taxon>
        <taxon>Methanobacteriati</taxon>
        <taxon>Methanobacteriota</taxon>
        <taxon>Stenosarchaea group</taxon>
        <taxon>Halobacteria</taxon>
        <taxon>Halobacteriales</taxon>
        <taxon>Haloarculaceae</taxon>
        <taxon>Halapricum</taxon>
    </lineage>
</organism>
<reference evidence="2 3" key="1">
    <citation type="journal article" date="2019" name="Nat. Commun.">
        <title>A new type of DNA phosphorothioation-based antiviral system in archaea.</title>
        <authorList>
            <person name="Xiong L."/>
            <person name="Liu S."/>
            <person name="Chen S."/>
            <person name="Xiao Y."/>
            <person name="Zhu B."/>
            <person name="Gao Y."/>
            <person name="Zhang Y."/>
            <person name="Chen B."/>
            <person name="Luo J."/>
            <person name="Deng Z."/>
            <person name="Chen X."/>
            <person name="Wang L."/>
            <person name="Chen S."/>
        </authorList>
    </citation>
    <scope>NUCLEOTIDE SEQUENCE [LARGE SCALE GENOMIC DNA]</scope>
    <source>
        <strain evidence="2 3">CBA1105</strain>
    </source>
</reference>
<evidence type="ECO:0000313" key="2">
    <source>
        <dbReference type="EMBL" id="QCC50514.1"/>
    </source>
</evidence>
<evidence type="ECO:0000313" key="3">
    <source>
        <dbReference type="Proteomes" id="UP000296706"/>
    </source>
</evidence>
<accession>A0A4D6H8W4</accession>
<dbReference type="Proteomes" id="UP000296706">
    <property type="component" value="Chromosome"/>
</dbReference>
<dbReference type="AlphaFoldDB" id="A0A4D6H8W4"/>
<dbReference type="KEGG" id="hsn:DV733_04335"/>
<dbReference type="EMBL" id="CP031310">
    <property type="protein sequence ID" value="QCC50514.1"/>
    <property type="molecule type" value="Genomic_DNA"/>
</dbReference>
<dbReference type="GeneID" id="39847066"/>
<dbReference type="STRING" id="1457250.GCA_000755225_03170"/>
<evidence type="ECO:0000256" key="1">
    <source>
        <dbReference type="SAM" id="MobiDB-lite"/>
    </source>
</evidence>
<sequence length="358" mass="37790">MTPSTGPETDDATDSSDSKQLTTRRKLMATGAATWATVGLAGCTGNDGGNGNGNGDTTEPSGNGNGNGDTTTEPTPTPTPSPQPENYIVSTNTYWNGHPAPEGTGGYVGTCSPERQFRRDMDVTFVIGVWDPDTGDPVTDDVVDSATVSFPDRPFDDVELEFVPAEEEGDKPQWNGTFDIPDDAESGSVAYELQVSDGDANFYEVGIASAGFTIIDPEPTGATNYVVTTETFWNGHPAPDGTNGFVGACSPERQFRASDMDVTFVIGLYNGSSGEFVGASAVDSVMVTFPDSDQFDAVELSYQEPAENTEEQWNGTLALTEMDSVPPGTYTYEVDVQGADGNVTDLGVASDSFTVIEE</sequence>
<dbReference type="RefSeq" id="WP_049993959.1">
    <property type="nucleotide sequence ID" value="NZ_CP031310.1"/>
</dbReference>